<reference evidence="1" key="1">
    <citation type="journal article" date="2019" name="bioRxiv">
        <title>The Genome of the Zebra Mussel, Dreissena polymorpha: A Resource for Invasive Species Research.</title>
        <authorList>
            <person name="McCartney M.A."/>
            <person name="Auch B."/>
            <person name="Kono T."/>
            <person name="Mallez S."/>
            <person name="Zhang Y."/>
            <person name="Obille A."/>
            <person name="Becker A."/>
            <person name="Abrahante J.E."/>
            <person name="Garbe J."/>
            <person name="Badalamenti J.P."/>
            <person name="Herman A."/>
            <person name="Mangelson H."/>
            <person name="Liachko I."/>
            <person name="Sullivan S."/>
            <person name="Sone E.D."/>
            <person name="Koren S."/>
            <person name="Silverstein K.A.T."/>
            <person name="Beckman K.B."/>
            <person name="Gohl D.M."/>
        </authorList>
    </citation>
    <scope>NUCLEOTIDE SEQUENCE</scope>
    <source>
        <strain evidence="1">Duluth1</strain>
        <tissue evidence="1">Whole animal</tissue>
    </source>
</reference>
<evidence type="ECO:0000313" key="1">
    <source>
        <dbReference type="EMBL" id="KAH3898319.1"/>
    </source>
</evidence>
<dbReference type="EMBL" id="JAIWYP010000001">
    <property type="protein sequence ID" value="KAH3898319.1"/>
    <property type="molecule type" value="Genomic_DNA"/>
</dbReference>
<dbReference type="Proteomes" id="UP000828390">
    <property type="component" value="Unassembled WGS sequence"/>
</dbReference>
<reference evidence="1" key="2">
    <citation type="submission" date="2020-11" db="EMBL/GenBank/DDBJ databases">
        <authorList>
            <person name="McCartney M.A."/>
            <person name="Auch B."/>
            <person name="Kono T."/>
            <person name="Mallez S."/>
            <person name="Becker A."/>
            <person name="Gohl D.M."/>
            <person name="Silverstein K.A.T."/>
            <person name="Koren S."/>
            <person name="Bechman K.B."/>
            <person name="Herman A."/>
            <person name="Abrahante J.E."/>
            <person name="Garbe J."/>
        </authorList>
    </citation>
    <scope>NUCLEOTIDE SEQUENCE</scope>
    <source>
        <strain evidence="1">Duluth1</strain>
        <tissue evidence="1">Whole animal</tissue>
    </source>
</reference>
<protein>
    <submittedName>
        <fullName evidence="1">Uncharacterized protein</fullName>
    </submittedName>
</protein>
<sequence length="53" mass="5973">MVNPVDCTNNLLAIVVRTNTWWPMATDADTCIVIHGQSSLLPWYADLCNVLPW</sequence>
<gene>
    <name evidence="1" type="ORF">DPMN_022547</name>
</gene>
<comment type="caution">
    <text evidence="1">The sequence shown here is derived from an EMBL/GenBank/DDBJ whole genome shotgun (WGS) entry which is preliminary data.</text>
</comment>
<name>A0A9D4SA78_DREPO</name>
<organism evidence="1 2">
    <name type="scientific">Dreissena polymorpha</name>
    <name type="common">Zebra mussel</name>
    <name type="synonym">Mytilus polymorpha</name>
    <dbReference type="NCBI Taxonomy" id="45954"/>
    <lineage>
        <taxon>Eukaryota</taxon>
        <taxon>Metazoa</taxon>
        <taxon>Spiralia</taxon>
        <taxon>Lophotrochozoa</taxon>
        <taxon>Mollusca</taxon>
        <taxon>Bivalvia</taxon>
        <taxon>Autobranchia</taxon>
        <taxon>Heteroconchia</taxon>
        <taxon>Euheterodonta</taxon>
        <taxon>Imparidentia</taxon>
        <taxon>Neoheterodontei</taxon>
        <taxon>Myida</taxon>
        <taxon>Dreissenoidea</taxon>
        <taxon>Dreissenidae</taxon>
        <taxon>Dreissena</taxon>
    </lineage>
</organism>
<dbReference type="AlphaFoldDB" id="A0A9D4SA78"/>
<proteinExistence type="predicted"/>
<evidence type="ECO:0000313" key="2">
    <source>
        <dbReference type="Proteomes" id="UP000828390"/>
    </source>
</evidence>
<accession>A0A9D4SA78</accession>
<keyword evidence="2" id="KW-1185">Reference proteome</keyword>